<dbReference type="RefSeq" id="WP_345238580.1">
    <property type="nucleotide sequence ID" value="NZ_BAABGZ010000082.1"/>
</dbReference>
<evidence type="ECO:0000313" key="4">
    <source>
        <dbReference type="EMBL" id="GAA4371287.1"/>
    </source>
</evidence>
<accession>A0ABP8IT22</accession>
<evidence type="ECO:0000259" key="3">
    <source>
        <dbReference type="Pfam" id="PF18962"/>
    </source>
</evidence>
<feature type="domain" description="Secretion system C-terminal sorting" evidence="3">
    <location>
        <begin position="1433"/>
        <end position="1510"/>
    </location>
</feature>
<dbReference type="EMBL" id="BAABGZ010000082">
    <property type="protein sequence ID" value="GAA4371287.1"/>
    <property type="molecule type" value="Genomic_DNA"/>
</dbReference>
<feature type="chain" id="PRO_5045785810" description="DUF4394 domain-containing protein" evidence="1">
    <location>
        <begin position="37"/>
        <end position="1511"/>
    </location>
</feature>
<feature type="domain" description="DUF4394" evidence="2">
    <location>
        <begin position="69"/>
        <end position="308"/>
    </location>
</feature>
<protein>
    <recommendedName>
        <fullName evidence="6">DUF4394 domain-containing protein</fullName>
    </recommendedName>
</protein>
<name>A0ABP8IT22_9BACT</name>
<sequence>MHTPLLSHLTARRGIRRLLGTAASLALLLGAADAQAQTVYGLGILSQNVSAGNPFFPAGAPAGTQGILSIDAANGSPTSLATPISGVTAGQKLVGMDYRPNTGQLFALGYNGSAAAPATNTQLYTLDPSTGVATAVGAAIRLELGGASDRIGFDFNPTVDRIRVVSTNDKNYRLNPNNGAIAATDGDLNYLDGTPADPGVGAVAYTNSYRASSNTTLYDFDELNGGILSIQNPPNAGGLVNELMVMFGAFPVGSPLAIDMDISAFTTPGTDEAFLVEVTAANGAGLSSSNLYTLNLSTGQATLRGNIVPAFATSPFNVEDIAVSIPAPAPLTAITGQLVYGVTASNNLISFDSSNPSVVRTVVAISGITTGQTLVGTDFRPNTGQLFGLGYDAATGGSNAQLYTINPSTGAATAVGSAIRLELGGATEHIAFDFNPTVDRIRVEGTNDMNYRLNPNTGGIAATDGMLSYAAGDAGAGQSPTVGSVAYTNSFVGATATGLYTLDHALGLISFQNPPNDGVLTNSRSLTGVNGAGAGGAIGAINDFDIYFDGSANIPYLAAASAAMPNTSRFYMLNAVSPTNNTPQVATDLGMIGMGISVRDISVMLSTASMVAMNPGPVTGQLLYAVAGGSLISFDSSTPSVIRSAVNFGGGITAGQTVVGVDFRPADGNLYALGYNPTLAGPAANAQLYSVNLTTGNLTAVGAAIRLELGSSTTQVGFDFNPTVDRIRVVASNNANYRLNPNNGAIASTDPNLNGQAGTYSAAAYTNNQSSANTTMQFVFDSNSGQYFQVTNPNGGVVGSAGTPVTAGGVTTGADFDIYNTPNTTTNTGFVATAASAASANDNLYTINGIGGGSATVSNNGLIGQGSNVTGLAAFIMAGNALTWNGSVSSDWGTAANWTPNMVPMANSDVTIPGGTPNQPTVSNAQQARFVTLTTGAMLTLANGGTLSVGGNFTNNGGSVMGSGTGTLALTGTNAVIGGSSLSTFPNLTTGTAAASTGGPVAIQRALTLNGTLTVGTGQSFTLLSTPASTAYVVNNGASAMLMGTATVQRAIDPSRNAGPGYRHYSSPVSGSNVADLATAGFTPVVNPAFNSAPTPNNVMPFPNVFAYDQTRVTTTTGMGTDDFDRGYFSPSALSDLLEVTRGYTVNINASALVDFTGTLNNGATPITASGLGRGGLPQSGWHLRGNPFPSPLDWNLMISNGRLSNMESALYVFKSSGQYSGSYASYINGMGSNGGSNVLPLGQGFFVRTSAPGTTGSITFTNQERITTADNTAFQRTAADTRPQLTLSLGTATARTQAVVYFERGATPAFDAAFDAAALPAPSGLMLASEVGSEAVAINGQPALSGADVLVPLRLSAASAGSYTLQVDALRHLPAGYRAYLRDALTGAYTDLSATPVVSVQLGAAGRYALLFTTQVRVLATAPAELAQLASVYPNPAHGSATLLLPQALRGAAATPVQVLDNLGRVVLTRTLPAGATEALALPLDQLAPGVYSVLAKTANGTVSKRLVVE</sequence>
<comment type="caution">
    <text evidence="4">The sequence shown here is derived from an EMBL/GenBank/DDBJ whole genome shotgun (WGS) entry which is preliminary data.</text>
</comment>
<organism evidence="4 5">
    <name type="scientific">Hymenobacter saemangeumensis</name>
    <dbReference type="NCBI Taxonomy" id="1084522"/>
    <lineage>
        <taxon>Bacteria</taxon>
        <taxon>Pseudomonadati</taxon>
        <taxon>Bacteroidota</taxon>
        <taxon>Cytophagia</taxon>
        <taxon>Cytophagales</taxon>
        <taxon>Hymenobacteraceae</taxon>
        <taxon>Hymenobacter</taxon>
    </lineage>
</organism>
<dbReference type="InterPro" id="IPR025507">
    <property type="entry name" value="DUF4394"/>
</dbReference>
<dbReference type="Proteomes" id="UP001501153">
    <property type="component" value="Unassembled WGS sequence"/>
</dbReference>
<dbReference type="Pfam" id="PF18962">
    <property type="entry name" value="Por_Secre_tail"/>
    <property type="match status" value="1"/>
</dbReference>
<evidence type="ECO:0000259" key="2">
    <source>
        <dbReference type="Pfam" id="PF14339"/>
    </source>
</evidence>
<feature type="signal peptide" evidence="1">
    <location>
        <begin position="1"/>
        <end position="36"/>
    </location>
</feature>
<proteinExistence type="predicted"/>
<keyword evidence="5" id="KW-1185">Reference proteome</keyword>
<evidence type="ECO:0000256" key="1">
    <source>
        <dbReference type="SAM" id="SignalP"/>
    </source>
</evidence>
<feature type="domain" description="DUF4394" evidence="2">
    <location>
        <begin position="631"/>
        <end position="873"/>
    </location>
</feature>
<keyword evidence="1" id="KW-0732">Signal</keyword>
<reference evidence="5" key="1">
    <citation type="journal article" date="2019" name="Int. J. Syst. Evol. Microbiol.">
        <title>The Global Catalogue of Microorganisms (GCM) 10K type strain sequencing project: providing services to taxonomists for standard genome sequencing and annotation.</title>
        <authorList>
            <consortium name="The Broad Institute Genomics Platform"/>
            <consortium name="The Broad Institute Genome Sequencing Center for Infectious Disease"/>
            <person name="Wu L."/>
            <person name="Ma J."/>
        </authorList>
    </citation>
    <scope>NUCLEOTIDE SEQUENCE [LARGE SCALE GENOMIC DNA]</scope>
    <source>
        <strain evidence="5">JCM 17923</strain>
    </source>
</reference>
<gene>
    <name evidence="4" type="ORF">GCM10023185_46610</name>
</gene>
<dbReference type="Pfam" id="PF14339">
    <property type="entry name" value="DUF4394"/>
    <property type="match status" value="3"/>
</dbReference>
<dbReference type="InterPro" id="IPR026444">
    <property type="entry name" value="Secre_tail"/>
</dbReference>
<feature type="domain" description="DUF4394" evidence="2">
    <location>
        <begin position="347"/>
        <end position="601"/>
    </location>
</feature>
<dbReference type="NCBIfam" id="TIGR04183">
    <property type="entry name" value="Por_Secre_tail"/>
    <property type="match status" value="1"/>
</dbReference>
<evidence type="ECO:0008006" key="6">
    <source>
        <dbReference type="Google" id="ProtNLM"/>
    </source>
</evidence>
<evidence type="ECO:0000313" key="5">
    <source>
        <dbReference type="Proteomes" id="UP001501153"/>
    </source>
</evidence>